<dbReference type="Gene3D" id="1.10.260.40">
    <property type="entry name" value="lambda repressor-like DNA-binding domains"/>
    <property type="match status" value="1"/>
</dbReference>
<dbReference type="Proteomes" id="UP001567537">
    <property type="component" value="Unassembled WGS sequence"/>
</dbReference>
<organism evidence="2 3">
    <name type="scientific">Streptomyces pimonensis</name>
    <dbReference type="NCBI Taxonomy" id="2860288"/>
    <lineage>
        <taxon>Bacteria</taxon>
        <taxon>Bacillati</taxon>
        <taxon>Actinomycetota</taxon>
        <taxon>Actinomycetes</taxon>
        <taxon>Kitasatosporales</taxon>
        <taxon>Streptomycetaceae</taxon>
        <taxon>Streptomyces</taxon>
    </lineage>
</organism>
<keyword evidence="3" id="KW-1185">Reference proteome</keyword>
<dbReference type="InterPro" id="IPR010982">
    <property type="entry name" value="Lambda_DNA-bd_dom_sf"/>
</dbReference>
<evidence type="ECO:0000313" key="3">
    <source>
        <dbReference type="Proteomes" id="UP001567537"/>
    </source>
</evidence>
<dbReference type="CDD" id="cd00093">
    <property type="entry name" value="HTH_XRE"/>
    <property type="match status" value="1"/>
</dbReference>
<feature type="domain" description="HTH cro/C1-type" evidence="1">
    <location>
        <begin position="22"/>
        <end position="76"/>
    </location>
</feature>
<evidence type="ECO:0000259" key="1">
    <source>
        <dbReference type="PROSITE" id="PS50943"/>
    </source>
</evidence>
<dbReference type="Pfam" id="PF01381">
    <property type="entry name" value="HTH_3"/>
    <property type="match status" value="1"/>
</dbReference>
<dbReference type="RefSeq" id="WP_371239802.1">
    <property type="nucleotide sequence ID" value="NZ_JAHWZY010000019.1"/>
</dbReference>
<sequence length="79" mass="8893">MPTLPDDDDWLLDEQHAIGDRIRVIRIRQNRTQESVFLAARVARSTYQEIEAGTVDARVGTLRKIACVLGVHVTDLLHG</sequence>
<proteinExistence type="predicted"/>
<accession>A0ABV4J1P6</accession>
<protein>
    <submittedName>
        <fullName evidence="2">Helix-turn-helix domain-containing protein</fullName>
    </submittedName>
</protein>
<reference evidence="2 3" key="1">
    <citation type="journal article" date="2021" name="Res Sq">
        <title>Streptomyces Pimoensis sp. nov., Isolated From the Taklimakan Desert in Xinjiang, China.</title>
        <authorList>
            <person name="Zhang P."/>
            <person name="Luo X."/>
            <person name="Luo X."/>
            <person name="Liu Z."/>
            <person name="Xia Z."/>
            <person name="Wan C."/>
            <person name="zhang L."/>
        </authorList>
    </citation>
    <scope>NUCLEOTIDE SEQUENCE [LARGE SCALE GENOMIC DNA]</scope>
    <source>
        <strain evidence="2 3">TRM75549</strain>
    </source>
</reference>
<dbReference type="InterPro" id="IPR001387">
    <property type="entry name" value="Cro/C1-type_HTH"/>
</dbReference>
<dbReference type="EMBL" id="JAHWZY010000019">
    <property type="protein sequence ID" value="MEZ3180840.1"/>
    <property type="molecule type" value="Genomic_DNA"/>
</dbReference>
<comment type="caution">
    <text evidence="2">The sequence shown here is derived from an EMBL/GenBank/DDBJ whole genome shotgun (WGS) entry which is preliminary data.</text>
</comment>
<evidence type="ECO:0000313" key="2">
    <source>
        <dbReference type="EMBL" id="MEZ3180840.1"/>
    </source>
</evidence>
<name>A0ABV4J1P6_9ACTN</name>
<dbReference type="SUPFAM" id="SSF47413">
    <property type="entry name" value="lambda repressor-like DNA-binding domains"/>
    <property type="match status" value="1"/>
</dbReference>
<dbReference type="SMART" id="SM00530">
    <property type="entry name" value="HTH_XRE"/>
    <property type="match status" value="1"/>
</dbReference>
<gene>
    <name evidence="2" type="ORF">KYY02_19735</name>
</gene>
<dbReference type="PROSITE" id="PS50943">
    <property type="entry name" value="HTH_CROC1"/>
    <property type="match status" value="1"/>
</dbReference>